<dbReference type="GO" id="GO:0004174">
    <property type="term" value="F:electron-transferring-flavoprotein dehydrogenase activity"/>
    <property type="evidence" value="ECO:0007669"/>
    <property type="project" value="TreeGrafter"/>
</dbReference>
<accession>A0A7J6LQ33</accession>
<evidence type="ECO:0000313" key="6">
    <source>
        <dbReference type="EMBL" id="KAF4661422.1"/>
    </source>
</evidence>
<evidence type="ECO:0000313" key="8">
    <source>
        <dbReference type="Proteomes" id="UP000570595"/>
    </source>
</evidence>
<dbReference type="GO" id="GO:0050660">
    <property type="term" value="F:flavin adenine dinucleotide binding"/>
    <property type="evidence" value="ECO:0007669"/>
    <property type="project" value="TreeGrafter"/>
</dbReference>
<evidence type="ECO:0000256" key="3">
    <source>
        <dbReference type="ARBA" id="ARBA00022827"/>
    </source>
</evidence>
<sequence length="463" mass="51288">MTFLQSSLSSSTAKPRVLIIGGGFGGMCAAEQLCREFDVTLVDTKEYFEFTPGILQAYGQPSYHRNLSFNYSSVVEEKLGGKFVFGEVKSVDGSRKIAKVKPVWSKELVEVAFDYCIVATGCKFGLTTKWGETPWDATSLEEARKDSAWPQFDERYLAGRRAHIANEHEKLTELNSRNGVVVVIGGGLVGIEWVTEMAHYYPNLELHVVDAGPTILRNLPDSARSYCEDALKKRGIQLHIAYFSEDPDFYSKLGLRKNPDCVYECMGVKATNYFMPKCTLSSFNPSKPDCLETDRKKLGPGGGGWIKVNKKLQVLEVQSDGSEIPFADGSVFAVGDCNLCSELPMIPKLCFPTEQQACNACNNIRVAAGLTKSWSEYLLGYPGELVDTWTPWGAGFYAVSLGPNDGCFVLGAVSGAHPGYMALWGRPVVLQKKMIEMTKVDEYRQGIAGRSIWYMVHHMPFIN</sequence>
<dbReference type="InterPro" id="IPR023753">
    <property type="entry name" value="FAD/NAD-binding_dom"/>
</dbReference>
<dbReference type="Gene3D" id="3.50.50.100">
    <property type="match status" value="1"/>
</dbReference>
<dbReference type="Pfam" id="PF07992">
    <property type="entry name" value="Pyr_redox_2"/>
    <property type="match status" value="1"/>
</dbReference>
<feature type="domain" description="FAD/NAD(P)-binding" evidence="5">
    <location>
        <begin position="16"/>
        <end position="240"/>
    </location>
</feature>
<dbReference type="GO" id="GO:0005737">
    <property type="term" value="C:cytoplasm"/>
    <property type="evidence" value="ECO:0007669"/>
    <property type="project" value="TreeGrafter"/>
</dbReference>
<evidence type="ECO:0000256" key="2">
    <source>
        <dbReference type="ARBA" id="ARBA00022630"/>
    </source>
</evidence>
<dbReference type="AlphaFoldDB" id="A0A7J6LQ33"/>
<dbReference type="PANTHER" id="PTHR43735:SF3">
    <property type="entry name" value="FERROPTOSIS SUPPRESSOR PROTEIN 1"/>
    <property type="match status" value="1"/>
</dbReference>
<evidence type="ECO:0000256" key="4">
    <source>
        <dbReference type="ARBA" id="ARBA00023002"/>
    </source>
</evidence>
<dbReference type="PANTHER" id="PTHR43735">
    <property type="entry name" value="APOPTOSIS-INDUCING FACTOR 1"/>
    <property type="match status" value="1"/>
</dbReference>
<keyword evidence="2" id="KW-0285">Flavoprotein</keyword>
<evidence type="ECO:0000313" key="9">
    <source>
        <dbReference type="Proteomes" id="UP000572268"/>
    </source>
</evidence>
<dbReference type="Proteomes" id="UP000572268">
    <property type="component" value="Unassembled WGS sequence"/>
</dbReference>
<evidence type="ECO:0000259" key="5">
    <source>
        <dbReference type="Pfam" id="PF07992"/>
    </source>
</evidence>
<gene>
    <name evidence="7" type="ORF">FOL46_002896</name>
    <name evidence="6" type="ORF">FOZ61_003195</name>
</gene>
<name>A0A7J6LQ33_PEROL</name>
<dbReference type="EMBL" id="JABAHT010000199">
    <property type="protein sequence ID" value="KAF4661422.1"/>
    <property type="molecule type" value="Genomic_DNA"/>
</dbReference>
<organism evidence="6 8">
    <name type="scientific">Perkinsus olseni</name>
    <name type="common">Perkinsus atlanticus</name>
    <dbReference type="NCBI Taxonomy" id="32597"/>
    <lineage>
        <taxon>Eukaryota</taxon>
        <taxon>Sar</taxon>
        <taxon>Alveolata</taxon>
        <taxon>Perkinsozoa</taxon>
        <taxon>Perkinsea</taxon>
        <taxon>Perkinsida</taxon>
        <taxon>Perkinsidae</taxon>
        <taxon>Perkinsus</taxon>
    </lineage>
</organism>
<dbReference type="PRINTS" id="PR00368">
    <property type="entry name" value="FADPNR"/>
</dbReference>
<evidence type="ECO:0000256" key="1">
    <source>
        <dbReference type="ARBA" id="ARBA00006442"/>
    </source>
</evidence>
<dbReference type="OrthoDB" id="410084at2759"/>
<proteinExistence type="inferred from homology"/>
<dbReference type="InterPro" id="IPR036188">
    <property type="entry name" value="FAD/NAD-bd_sf"/>
</dbReference>
<protein>
    <recommendedName>
        <fullName evidence="5">FAD/NAD(P)-binding domain-containing protein</fullName>
    </recommendedName>
</protein>
<keyword evidence="4" id="KW-0560">Oxidoreductase</keyword>
<dbReference type="EMBL" id="JABANN010000199">
    <property type="protein sequence ID" value="KAF4666673.1"/>
    <property type="molecule type" value="Genomic_DNA"/>
</dbReference>
<reference evidence="8 9" key="1">
    <citation type="submission" date="2020-04" db="EMBL/GenBank/DDBJ databases">
        <title>Perkinsus olseni comparative genomics.</title>
        <authorList>
            <person name="Bogema D.R."/>
        </authorList>
    </citation>
    <scope>NUCLEOTIDE SEQUENCE [LARGE SCALE GENOMIC DNA]</scope>
    <source>
        <strain evidence="6">ATCC PRA-179</strain>
        <strain evidence="7">ATCC PRA-31</strain>
    </source>
</reference>
<keyword evidence="3" id="KW-0274">FAD</keyword>
<evidence type="ECO:0000313" key="7">
    <source>
        <dbReference type="EMBL" id="KAF4666673.1"/>
    </source>
</evidence>
<dbReference type="SUPFAM" id="SSF51905">
    <property type="entry name" value="FAD/NAD(P)-binding domain"/>
    <property type="match status" value="2"/>
</dbReference>
<dbReference type="Proteomes" id="UP000570595">
    <property type="component" value="Unassembled WGS sequence"/>
</dbReference>
<comment type="caution">
    <text evidence="6">The sequence shown here is derived from an EMBL/GenBank/DDBJ whole genome shotgun (WGS) entry which is preliminary data.</text>
</comment>
<comment type="similarity">
    <text evidence="1">Belongs to the FAD-dependent oxidoreductase family.</text>
</comment>
<dbReference type="PRINTS" id="PR00411">
    <property type="entry name" value="PNDRDTASEI"/>
</dbReference>